<evidence type="ECO:0000256" key="1">
    <source>
        <dbReference type="ARBA" id="ARBA00004123"/>
    </source>
</evidence>
<protein>
    <submittedName>
        <fullName evidence="7">Beta-catenin-like protein</fullName>
    </submittedName>
</protein>
<evidence type="ECO:0000256" key="4">
    <source>
        <dbReference type="ARBA" id="ARBA00023054"/>
    </source>
</evidence>
<evidence type="ECO:0000256" key="2">
    <source>
        <dbReference type="ARBA" id="ARBA00022553"/>
    </source>
</evidence>
<dbReference type="InterPro" id="IPR013180">
    <property type="entry name" value="CTNNBL1_N"/>
</dbReference>
<evidence type="ECO:0000259" key="6">
    <source>
        <dbReference type="SMART" id="SM01156"/>
    </source>
</evidence>
<dbReference type="Proteomes" id="UP001472866">
    <property type="component" value="Chromosome 01"/>
</dbReference>
<dbReference type="AlphaFoldDB" id="A0AAX4NZ80"/>
<proteinExistence type="predicted"/>
<dbReference type="PANTHER" id="PTHR14978:SF0">
    <property type="entry name" value="BETA-CATENIN-LIKE PROTEIN 1"/>
    <property type="match status" value="1"/>
</dbReference>
<dbReference type="InterPro" id="IPR011989">
    <property type="entry name" value="ARM-like"/>
</dbReference>
<dbReference type="InterPro" id="IPR039678">
    <property type="entry name" value="CTNNBL1"/>
</dbReference>
<dbReference type="SMART" id="SM01156">
    <property type="entry name" value="DUF1716"/>
    <property type="match status" value="1"/>
</dbReference>
<evidence type="ECO:0000313" key="7">
    <source>
        <dbReference type="EMBL" id="WZN58895.1"/>
    </source>
</evidence>
<dbReference type="GO" id="GO:0010467">
    <property type="term" value="P:gene expression"/>
    <property type="evidence" value="ECO:0007669"/>
    <property type="project" value="UniProtKB-ARBA"/>
</dbReference>
<dbReference type="FunFam" id="1.25.10.10:FF:001136">
    <property type="entry name" value="Beta-catenin-like protein 1"/>
    <property type="match status" value="1"/>
</dbReference>
<dbReference type="GO" id="GO:0005681">
    <property type="term" value="C:spliceosomal complex"/>
    <property type="evidence" value="ECO:0007669"/>
    <property type="project" value="TreeGrafter"/>
</dbReference>
<evidence type="ECO:0000256" key="5">
    <source>
        <dbReference type="ARBA" id="ARBA00023242"/>
    </source>
</evidence>
<keyword evidence="4" id="KW-0175">Coiled coil</keyword>
<gene>
    <name evidence="7" type="ORF">HKI87_01g04190</name>
</gene>
<keyword evidence="3" id="KW-0677">Repeat</keyword>
<keyword evidence="2" id="KW-0597">Phosphoprotein</keyword>
<dbReference type="InterPro" id="IPR016024">
    <property type="entry name" value="ARM-type_fold"/>
</dbReference>
<dbReference type="Pfam" id="PF08216">
    <property type="entry name" value="CTNNBL"/>
    <property type="match status" value="1"/>
</dbReference>
<feature type="domain" description="Beta-catenin-like protein 1 N-terminal" evidence="6">
    <location>
        <begin position="19"/>
        <end position="123"/>
    </location>
</feature>
<organism evidence="7 8">
    <name type="scientific">Chloropicon roscoffensis</name>
    <dbReference type="NCBI Taxonomy" id="1461544"/>
    <lineage>
        <taxon>Eukaryota</taxon>
        <taxon>Viridiplantae</taxon>
        <taxon>Chlorophyta</taxon>
        <taxon>Chloropicophyceae</taxon>
        <taxon>Chloropicales</taxon>
        <taxon>Chloropicaceae</taxon>
        <taxon>Chloropicon</taxon>
    </lineage>
</organism>
<dbReference type="PANTHER" id="PTHR14978">
    <property type="entry name" value="BETA-CATENIN-LIKE PROTEIN 1 NUCLEAR ASSOCIATED PROTEIN"/>
    <property type="match status" value="1"/>
</dbReference>
<dbReference type="Gene3D" id="1.25.10.10">
    <property type="entry name" value="Leucine-rich Repeat Variant"/>
    <property type="match status" value="1"/>
</dbReference>
<name>A0AAX4NZ80_9CHLO</name>
<sequence length="520" mass="58270">MEPVGEEGRGRKRGRGDELLEERERDLARRGLQQVATVDDKFVRRMLAALRKRADENTQARIKYADQPDQFMESELKLDEAIKDLQHLATSPEHYPSLIRHEGVPLLVSLLAHENTSVTRDCCLVLSELLDGDSVEDRLDEALELTESLVDNKLVGELEAVLRRCGNEAKDSEERECVFHTLTLLENMVDLKPEVAESVDDGAAEGGILGWLVGRVAGAESDSNRTYASEILAILLQSSDKNKKSFLRLEGVESLLQSIAKFRKVAPRDAEEEEYLENLFDCLCATAMLRESKEELLRTEALELMVVMMKKREKTRVQGMKVCSFALTDSRRLCEQFVSVDCLGPLFAFFMGKGLGKGVSAKKRKEVALEMQEHVISVLASLLQRVEAGPRRDRVLAKFTEEKLDRLVELWDEYAKRVGSLGVLADDPSGGEGEGAYLGLLDRGLYCLQQLALVAGCVWSSGVPSLQRRLLFVAQQYGYELADFAAALKVQLRFSFDDNQRDGEGEAKTRLEKLVRILDP</sequence>
<reference evidence="7 8" key="1">
    <citation type="submission" date="2024-03" db="EMBL/GenBank/DDBJ databases">
        <title>Complete genome sequence of the green alga Chloropicon roscoffensis RCC1871.</title>
        <authorList>
            <person name="Lemieux C."/>
            <person name="Pombert J.-F."/>
            <person name="Otis C."/>
            <person name="Turmel M."/>
        </authorList>
    </citation>
    <scope>NUCLEOTIDE SEQUENCE [LARGE SCALE GENOMIC DNA]</scope>
    <source>
        <strain evidence="7 8">RCC1871</strain>
    </source>
</reference>
<comment type="subcellular location">
    <subcellularLocation>
        <location evidence="1">Nucleus</location>
    </subcellularLocation>
</comment>
<dbReference type="EMBL" id="CP151501">
    <property type="protein sequence ID" value="WZN58895.1"/>
    <property type="molecule type" value="Genomic_DNA"/>
</dbReference>
<keyword evidence="5" id="KW-0539">Nucleus</keyword>
<dbReference type="SUPFAM" id="SSF48371">
    <property type="entry name" value="ARM repeat"/>
    <property type="match status" value="1"/>
</dbReference>
<evidence type="ECO:0000256" key="3">
    <source>
        <dbReference type="ARBA" id="ARBA00022737"/>
    </source>
</evidence>
<accession>A0AAX4NZ80</accession>
<keyword evidence="8" id="KW-1185">Reference proteome</keyword>
<evidence type="ECO:0000313" key="8">
    <source>
        <dbReference type="Proteomes" id="UP001472866"/>
    </source>
</evidence>